<comment type="caution">
    <text evidence="3">The sequence shown here is derived from an EMBL/GenBank/DDBJ whole genome shotgun (WGS) entry which is preliminary data.</text>
</comment>
<reference evidence="3 4" key="1">
    <citation type="submission" date="2017-04" db="EMBL/GenBank/DDBJ databases">
        <title>Comparative genome analysis of Subtercola boreus.</title>
        <authorList>
            <person name="Cho Y.-J."/>
            <person name="Cho A."/>
            <person name="Kim O.-S."/>
            <person name="Lee J.-I."/>
        </authorList>
    </citation>
    <scope>NUCLEOTIDE SEQUENCE [LARGE SCALE GENOMIC DNA]</scope>
    <source>
        <strain evidence="3 4">P27444</strain>
    </source>
</reference>
<proteinExistence type="predicted"/>
<dbReference type="Pfam" id="PF02720">
    <property type="entry name" value="DUF222"/>
    <property type="match status" value="1"/>
</dbReference>
<name>A0A3E0W1M8_9MICO</name>
<feature type="non-terminal residue" evidence="3">
    <location>
        <position position="212"/>
    </location>
</feature>
<gene>
    <name evidence="3" type="ORF">B7R21_05460</name>
</gene>
<dbReference type="EMBL" id="NBXA01000008">
    <property type="protein sequence ID" value="RFA14987.1"/>
    <property type="molecule type" value="Genomic_DNA"/>
</dbReference>
<evidence type="ECO:0000313" key="3">
    <source>
        <dbReference type="EMBL" id="RFA14987.1"/>
    </source>
</evidence>
<protein>
    <recommendedName>
        <fullName evidence="2">DUF222 domain-containing protein</fullName>
    </recommendedName>
</protein>
<organism evidence="3 4">
    <name type="scientific">Subtercola boreus</name>
    <dbReference type="NCBI Taxonomy" id="120213"/>
    <lineage>
        <taxon>Bacteria</taxon>
        <taxon>Bacillati</taxon>
        <taxon>Actinomycetota</taxon>
        <taxon>Actinomycetes</taxon>
        <taxon>Micrococcales</taxon>
        <taxon>Microbacteriaceae</taxon>
        <taxon>Subtercola</taxon>
    </lineage>
</organism>
<feature type="region of interest" description="Disordered" evidence="1">
    <location>
        <begin position="149"/>
        <end position="173"/>
    </location>
</feature>
<evidence type="ECO:0000259" key="2">
    <source>
        <dbReference type="Pfam" id="PF02720"/>
    </source>
</evidence>
<dbReference type="Proteomes" id="UP000256709">
    <property type="component" value="Unassembled WGS sequence"/>
</dbReference>
<feature type="region of interest" description="Disordered" evidence="1">
    <location>
        <begin position="100"/>
        <end position="124"/>
    </location>
</feature>
<evidence type="ECO:0000313" key="4">
    <source>
        <dbReference type="Proteomes" id="UP000256709"/>
    </source>
</evidence>
<dbReference type="InterPro" id="IPR003870">
    <property type="entry name" value="DUF222"/>
</dbReference>
<evidence type="ECO:0000256" key="1">
    <source>
        <dbReference type="SAM" id="MobiDB-lite"/>
    </source>
</evidence>
<dbReference type="AlphaFoldDB" id="A0A3E0W1M8"/>
<feature type="domain" description="DUF222" evidence="2">
    <location>
        <begin position="3"/>
        <end position="93"/>
    </location>
</feature>
<sequence length="212" mass="21892">MQRHLDAAARRRLDLDPATDGMAYLTLYLPAVEAVAIHNRATDLARSAKTSGDPRTPTQLRVDTLSDLLLNGETSIDGIAKGIRARIHVTVPALTLLGTPAPTRNTTGTPTTVTPATGAPTAPTTRISATTGVAAATGIATATDVGTATATDAGQGDADNDPGHPPPEPFPGFAQLEGYGPIDRLTALHLTRHAPTFTRVLTDPATGCALTY</sequence>
<accession>A0A3E0W1M8</accession>